<gene>
    <name evidence="1" type="ORF">HCU73_10255</name>
</gene>
<dbReference type="EMBL" id="JAAZQQ010000003">
    <property type="protein sequence ID" value="NKX44972.1"/>
    <property type="molecule type" value="Genomic_DNA"/>
</dbReference>
<evidence type="ECO:0000313" key="2">
    <source>
        <dbReference type="Proteomes" id="UP000526408"/>
    </source>
</evidence>
<proteinExistence type="predicted"/>
<comment type="caution">
    <text evidence="1">The sequence shown here is derived from an EMBL/GenBank/DDBJ whole genome shotgun (WGS) entry which is preliminary data.</text>
</comment>
<dbReference type="SUPFAM" id="SSF54593">
    <property type="entry name" value="Glyoxalase/Bleomycin resistance protein/Dihydroxybiphenyl dioxygenase"/>
    <property type="match status" value="1"/>
</dbReference>
<dbReference type="Gene3D" id="3.10.180.10">
    <property type="entry name" value="2,3-Dihydroxybiphenyl 1,2-Dioxygenase, domain 1"/>
    <property type="match status" value="1"/>
</dbReference>
<dbReference type="AlphaFoldDB" id="A0A7X6GYY9"/>
<dbReference type="RefSeq" id="WP_168623368.1">
    <property type="nucleotide sequence ID" value="NZ_JAAZQQ010000003.1"/>
</dbReference>
<organism evidence="1 2">
    <name type="scientific">Roseicyclus persicicus</name>
    <dbReference type="NCBI Taxonomy" id="2650661"/>
    <lineage>
        <taxon>Bacteria</taxon>
        <taxon>Pseudomonadati</taxon>
        <taxon>Pseudomonadota</taxon>
        <taxon>Alphaproteobacteria</taxon>
        <taxon>Rhodobacterales</taxon>
        <taxon>Roseobacteraceae</taxon>
        <taxon>Roseicyclus</taxon>
    </lineage>
</organism>
<dbReference type="InterPro" id="IPR029068">
    <property type="entry name" value="Glyas_Bleomycin-R_OHBP_Dase"/>
</dbReference>
<sequence>MDYETVPAPDLGRSLTGIGLNLLTRDVRGLAGFLAGVMGLAVHRLSDDFGLVRHGGMTLQIHADRTFARHPLPGLIPENPPRGGGVQVYLFGIDPDAAIARAEAAGHVVLEPAADKPHGLREGTILSPEGYAFSPAVALP</sequence>
<evidence type="ECO:0000313" key="1">
    <source>
        <dbReference type="EMBL" id="NKX44972.1"/>
    </source>
</evidence>
<name>A0A7X6GYY9_9RHOB</name>
<protein>
    <submittedName>
        <fullName evidence="1">Glyoxalase</fullName>
    </submittedName>
</protein>
<dbReference type="Proteomes" id="UP000526408">
    <property type="component" value="Unassembled WGS sequence"/>
</dbReference>
<keyword evidence="2" id="KW-1185">Reference proteome</keyword>
<accession>A0A7X6GYY9</accession>
<reference evidence="1 2" key="1">
    <citation type="submission" date="2020-04" db="EMBL/GenBank/DDBJ databases">
        <authorList>
            <person name="Yoon J."/>
        </authorList>
    </citation>
    <scope>NUCLEOTIDE SEQUENCE [LARGE SCALE GENOMIC DNA]</scope>
    <source>
        <strain evidence="1 2">KMU-115</strain>
    </source>
</reference>